<proteinExistence type="predicted"/>
<comment type="caution">
    <text evidence="2">The sequence shown here is derived from an EMBL/GenBank/DDBJ whole genome shotgun (WGS) entry which is preliminary data.</text>
</comment>
<protein>
    <submittedName>
        <fullName evidence="2">Crp/Fnr family transcriptional regulator</fullName>
    </submittedName>
</protein>
<name>A0A2U4EV39_9SPIR</name>
<dbReference type="EMBL" id="ALNZ01000029">
    <property type="protein sequence ID" value="EKV56555.1"/>
    <property type="molecule type" value="Genomic_DNA"/>
</dbReference>
<dbReference type="STRING" id="1289135.A966_09581"/>
<dbReference type="Proteomes" id="UP000011663">
    <property type="component" value="Unassembled WGS sequence"/>
</dbReference>
<dbReference type="CDD" id="cd00038">
    <property type="entry name" value="CAP_ED"/>
    <property type="match status" value="1"/>
</dbReference>
<evidence type="ECO:0000259" key="1">
    <source>
        <dbReference type="PROSITE" id="PS50042"/>
    </source>
</evidence>
<dbReference type="Pfam" id="PF00027">
    <property type="entry name" value="cNMP_binding"/>
    <property type="match status" value="2"/>
</dbReference>
<dbReference type="OrthoDB" id="9810708at2"/>
<dbReference type="Gene3D" id="2.60.120.10">
    <property type="entry name" value="Jelly Rolls"/>
    <property type="match status" value="2"/>
</dbReference>
<accession>A0A2U4EV39</accession>
<dbReference type="SUPFAM" id="SSF51206">
    <property type="entry name" value="cAMP-binding domain-like"/>
    <property type="match status" value="2"/>
</dbReference>
<evidence type="ECO:0000313" key="2">
    <source>
        <dbReference type="EMBL" id="EKV56555.1"/>
    </source>
</evidence>
<gene>
    <name evidence="2" type="ORF">A966_09581</name>
</gene>
<dbReference type="InterPro" id="IPR000595">
    <property type="entry name" value="cNMP-bd_dom"/>
</dbReference>
<dbReference type="InterPro" id="IPR014710">
    <property type="entry name" value="RmlC-like_jellyroll"/>
</dbReference>
<reference evidence="2 3" key="1">
    <citation type="submission" date="2012-07" db="EMBL/GenBank/DDBJ databases">
        <title>Genome sequence of Brachyspira sp. 30446, isolated from a pig with mucohaemorrhagic colitis.</title>
        <authorList>
            <person name="Rubin J.E."/>
            <person name="Fernando C."/>
            <person name="Harding J.C.S."/>
            <person name="Hill J.E."/>
        </authorList>
    </citation>
    <scope>NUCLEOTIDE SEQUENCE [LARGE SCALE GENOMIC DNA]</scope>
    <source>
        <strain evidence="2 3">30446</strain>
    </source>
</reference>
<dbReference type="PROSITE" id="PS50042">
    <property type="entry name" value="CNMP_BINDING_3"/>
    <property type="match status" value="1"/>
</dbReference>
<dbReference type="RefSeq" id="WP_008724794.1">
    <property type="nucleotide sequence ID" value="NZ_JH994111.1"/>
</dbReference>
<dbReference type="AlphaFoldDB" id="A0A2U4EV39"/>
<organism evidence="2 3">
    <name type="scientific">Brachyspira hampsonii 30446</name>
    <dbReference type="NCBI Taxonomy" id="1289135"/>
    <lineage>
        <taxon>Bacteria</taxon>
        <taxon>Pseudomonadati</taxon>
        <taxon>Spirochaetota</taxon>
        <taxon>Spirochaetia</taxon>
        <taxon>Brachyspirales</taxon>
        <taxon>Brachyspiraceae</taxon>
        <taxon>Brachyspira</taxon>
    </lineage>
</organism>
<feature type="domain" description="Cyclic nucleotide-binding" evidence="1">
    <location>
        <begin position="154"/>
        <end position="285"/>
    </location>
</feature>
<dbReference type="InterPro" id="IPR018490">
    <property type="entry name" value="cNMP-bd_dom_sf"/>
</dbReference>
<sequence length="390" mass="45532">MINYNKIQFKKSSIIFIDGQEAKNYFYIITKGSIISYNYFTENYDIYHKNGDIIGLVNSAINAPYFATSKAEEDSEAIEINIAELDKIDNVNIIEKIYNHISTLMELWLNQYYFIFSKEKNINCKKENTILEMAEIYKNNGFDDAALKLYNKYIEQNGETEELKKIISKIKPSNTACLVIEGIYKLDKGTCIFTELETTEKLYMVMSGKIGVYSIFNSKQITRIICSDNEVFSGYASNKNNDLLLTTAIALEDTIIKILKREDMLELVKTDRALREYSIKFFSMRIYNIMRSINSFKIKNIIGKFMLVLESIVKKEILFKETNTLNLKYNVYDILSITGVQYNEYSSREIKKIKTIKIDSDGNIMIPDIKKFMKEYDRFQKINFSRTEDE</sequence>
<evidence type="ECO:0000313" key="3">
    <source>
        <dbReference type="Proteomes" id="UP000011663"/>
    </source>
</evidence>
<dbReference type="GeneID" id="66488329"/>